<dbReference type="EMBL" id="AEYP01020819">
    <property type="status" value="NOT_ANNOTATED_CDS"/>
    <property type="molecule type" value="Genomic_DNA"/>
</dbReference>
<accession>M3Z2D9</accession>
<feature type="region of interest" description="Disordered" evidence="1">
    <location>
        <begin position="1"/>
        <end position="40"/>
    </location>
</feature>
<sequence length="103" mass="11202">LSPRSVRPSSQRCAPSWVPTSRPSGHGLQPGRAEHSRECPGAELEAELTRAGFACWLPPRTHPAAPPGGAPEWSRWARAPYCEWPPSLTRSEWGRPGLGLGNK</sequence>
<name>M3Z2D9_MUSPF</name>
<proteinExistence type="predicted"/>
<dbReference type="AlphaFoldDB" id="M3Z2D9"/>
<organism evidence="2">
    <name type="scientific">Mustela putorius furo</name>
    <name type="common">European domestic ferret</name>
    <name type="synonym">Mustela furo</name>
    <dbReference type="NCBI Taxonomy" id="9669"/>
    <lineage>
        <taxon>Eukaryota</taxon>
        <taxon>Metazoa</taxon>
        <taxon>Chordata</taxon>
        <taxon>Craniata</taxon>
        <taxon>Vertebrata</taxon>
        <taxon>Euteleostomi</taxon>
        <taxon>Mammalia</taxon>
        <taxon>Eutheria</taxon>
        <taxon>Laurasiatheria</taxon>
        <taxon>Carnivora</taxon>
        <taxon>Caniformia</taxon>
        <taxon>Musteloidea</taxon>
        <taxon>Mustelidae</taxon>
        <taxon>Mustelinae</taxon>
        <taxon>Mustela</taxon>
    </lineage>
</organism>
<evidence type="ECO:0000256" key="1">
    <source>
        <dbReference type="SAM" id="MobiDB-lite"/>
    </source>
</evidence>
<feature type="compositionally biased region" description="Polar residues" evidence="1">
    <location>
        <begin position="7"/>
        <end position="23"/>
    </location>
</feature>
<dbReference type="HOGENOM" id="CLU_2269926_0_0_1"/>
<protein>
    <submittedName>
        <fullName evidence="2">Uncharacterized protein</fullName>
    </submittedName>
</protein>
<dbReference type="Ensembl" id="ENSMPUT00000018011.1">
    <property type="protein sequence ID" value="ENSMPUP00000017751.1"/>
    <property type="gene ID" value="ENSMPUG00000017862.1"/>
</dbReference>
<evidence type="ECO:0000313" key="2">
    <source>
        <dbReference type="Ensembl" id="ENSMPUP00000017751.1"/>
    </source>
</evidence>
<dbReference type="InParanoid" id="M3Z2D9"/>
<reference evidence="2" key="1">
    <citation type="submission" date="2024-06" db="UniProtKB">
        <authorList>
            <consortium name="Ensembl"/>
        </authorList>
    </citation>
    <scope>IDENTIFICATION</scope>
</reference>